<dbReference type="GO" id="GO:0005829">
    <property type="term" value="C:cytosol"/>
    <property type="evidence" value="ECO:0007669"/>
    <property type="project" value="TreeGrafter"/>
</dbReference>
<dbReference type="PANTHER" id="PTHR23152">
    <property type="entry name" value="2-OXOGLUTARATE DEHYDROGENASE"/>
    <property type="match status" value="1"/>
</dbReference>
<comment type="function">
    <text evidence="2">E1 component of the 2-oxoglutarate dehydrogenase (OGDH) complex which catalyzes the decarboxylation of 2-oxoglutarate, the first step in the conversion of 2-oxoglutarate to succinyl-CoA and CO(2).</text>
</comment>
<sequence>MRHPQARWHAAENLAKCPESRCRSESDEVGAMVNQQEALERLTGLNLGYILELYEVYRRDATAVTPEWRAFFEQWGPHLEQLAAPSPAAAIAGPAFDFTKVAAVVQLAQRIRHRGHRAARLDPLGSPPPGDPALDPAYHGLTSQDLEHLPATLVGGPAAQGARNAAEAIERLREIYCGTIGYDYGHLQDRTEREWLEEAIESERYRVRLSPTEKRALLERLTAVEVFERFLHRTFVGQKRFSIEGTDTLVPILDEILRQVAETGIPKVAMGMAHRGRLNVLAHVLGKPYEQILAEFMGLDHREPVALTEGGTLGYTGDVKYHMGGIRAAGQLQVILAHNPSHLEFVDPVVEGMARALQERRDRPGAPEQDVDACLPILIHGDAAFPGEGIVAETLNMSGIPGYATGGTLHIIVNNQLGYTTEPQEGRSTFYASDPARGFEIPVIHVNADDPEACLTAARLAFAYRQRFHKDVLIDLIGYRRWGHNEGDEPTFTQPVMYRRIAEHPTVRELWAQRLVAEGIVTRDEAAALEQELFGKLQHLRQEVLTRAQRADQVNGSIGSGAPKLPTIATAVPLETLKELNRQAHTLPAGFNLNPKLRRQLQRRLEVVEREEVIDWAHAELLAFASLLAEGIPIRLTGQDTIRGTFSQRHVAFYDFETGERVIPLQQMPAARASFAVYNSPLSEAGPLGFEYGYSVQAPDALVLWEAQFGDFANVAQVIIDQFIVSGWAKWRQRSALVLLLPHGYEGQGPEHSSARLERFLQLAAEDNVRIANCTTAAQYFHLLRRQAILRTVDPRPLIVMTPKSLLRHPRAMSPMRELAEGRFQPVLDDPTARQRPDDVTRLILCSGKVYVDLVTSQFAATASHVAIVRVEELYPFPGDELAAILRQYPNARDVVWLQEEPKNMGAWTYMQPRLQPLLNGRTLRYIGRPERASPAEGFAEMHEQEQARIIAEAFAGVPEPAVPA</sequence>
<dbReference type="SMART" id="SM00861">
    <property type="entry name" value="Transket_pyr"/>
    <property type="match status" value="1"/>
</dbReference>
<dbReference type="FunFam" id="3.40.50.970:FF:000036">
    <property type="entry name" value="2-oxoglutarate dehydrogenase E1 component"/>
    <property type="match status" value="1"/>
</dbReference>
<evidence type="ECO:0000256" key="3">
    <source>
        <dbReference type="ARBA" id="ARBA00006936"/>
    </source>
</evidence>
<dbReference type="NCBIfam" id="NF006914">
    <property type="entry name" value="PRK09404.1"/>
    <property type="match status" value="1"/>
</dbReference>
<dbReference type="InterPro" id="IPR029061">
    <property type="entry name" value="THDP-binding"/>
</dbReference>
<dbReference type="STRING" id="309801.trd_0562"/>
<dbReference type="HOGENOM" id="CLU_004709_1_0_0"/>
<dbReference type="NCBIfam" id="NF008907">
    <property type="entry name" value="PRK12270.1"/>
    <property type="match status" value="1"/>
</dbReference>
<dbReference type="SUPFAM" id="SSF52518">
    <property type="entry name" value="Thiamin diphosphate-binding fold (THDP-binding)"/>
    <property type="match status" value="2"/>
</dbReference>
<reference evidence="8 9" key="1">
    <citation type="journal article" date="2009" name="PLoS ONE">
        <title>Complete genome sequence of the aerobic CO-oxidizing thermophile Thermomicrobium roseum.</title>
        <authorList>
            <person name="Wu D."/>
            <person name="Raymond J."/>
            <person name="Wu M."/>
            <person name="Chatterji S."/>
            <person name="Ren Q."/>
            <person name="Graham J.E."/>
            <person name="Bryant D.A."/>
            <person name="Robb F."/>
            <person name="Colman A."/>
            <person name="Tallon L.J."/>
            <person name="Badger J.H."/>
            <person name="Madupu R."/>
            <person name="Ward N.L."/>
            <person name="Eisen J.A."/>
        </authorList>
    </citation>
    <scope>NUCLEOTIDE SEQUENCE [LARGE SCALE GENOMIC DNA]</scope>
    <source>
        <strain evidence="9">ATCC 27502 / DSM 5159 / P-2</strain>
    </source>
</reference>
<dbReference type="Gene3D" id="1.10.287.1150">
    <property type="entry name" value="TPP helical domain"/>
    <property type="match status" value="1"/>
</dbReference>
<dbReference type="InterPro" id="IPR011603">
    <property type="entry name" value="2oxoglutarate_DH_E1"/>
</dbReference>
<dbReference type="InterPro" id="IPR001017">
    <property type="entry name" value="DH_E1"/>
</dbReference>
<name>B9KYL6_THERP</name>
<dbReference type="Pfam" id="PF16870">
    <property type="entry name" value="OxoGdeHyase_C"/>
    <property type="match status" value="1"/>
</dbReference>
<comment type="similarity">
    <text evidence="3">Belongs to the alpha-ketoglutarate dehydrogenase family.</text>
</comment>
<evidence type="ECO:0000256" key="6">
    <source>
        <dbReference type="ARBA" id="ARBA00023052"/>
    </source>
</evidence>
<keyword evidence="9" id="KW-1185">Reference proteome</keyword>
<accession>B9KYL6</accession>
<dbReference type="InterPro" id="IPR042179">
    <property type="entry name" value="KGD_C_sf"/>
</dbReference>
<keyword evidence="5 8" id="KW-0560">Oxidoreductase</keyword>
<dbReference type="EC" id="1.2.4.2" evidence="4"/>
<comment type="cofactor">
    <cofactor evidence="1">
        <name>thiamine diphosphate</name>
        <dbReference type="ChEBI" id="CHEBI:58937"/>
    </cofactor>
</comment>
<evidence type="ECO:0000313" key="9">
    <source>
        <dbReference type="Proteomes" id="UP000000447"/>
    </source>
</evidence>
<organism evidence="8 9">
    <name type="scientific">Thermomicrobium roseum (strain ATCC 27502 / DSM 5159 / P-2)</name>
    <dbReference type="NCBI Taxonomy" id="309801"/>
    <lineage>
        <taxon>Bacteria</taxon>
        <taxon>Pseudomonadati</taxon>
        <taxon>Thermomicrobiota</taxon>
        <taxon>Thermomicrobia</taxon>
        <taxon>Thermomicrobiales</taxon>
        <taxon>Thermomicrobiaceae</taxon>
        <taxon>Thermomicrobium</taxon>
    </lineage>
</organism>
<evidence type="ECO:0000256" key="1">
    <source>
        <dbReference type="ARBA" id="ARBA00001964"/>
    </source>
</evidence>
<evidence type="ECO:0000256" key="2">
    <source>
        <dbReference type="ARBA" id="ARBA00003906"/>
    </source>
</evidence>
<dbReference type="InterPro" id="IPR005475">
    <property type="entry name" value="Transketolase-like_Pyr-bd"/>
</dbReference>
<proteinExistence type="inferred from homology"/>
<evidence type="ECO:0000313" key="8">
    <source>
        <dbReference type="EMBL" id="ACM04944.1"/>
    </source>
</evidence>
<keyword evidence="6" id="KW-0786">Thiamine pyrophosphate</keyword>
<dbReference type="AlphaFoldDB" id="B9KYL6"/>
<dbReference type="Pfam" id="PF02779">
    <property type="entry name" value="Transket_pyr"/>
    <property type="match status" value="1"/>
</dbReference>
<dbReference type="GO" id="GO:0004591">
    <property type="term" value="F:oxoglutarate dehydrogenase (succinyl-transferring) activity"/>
    <property type="evidence" value="ECO:0007669"/>
    <property type="project" value="UniProtKB-EC"/>
</dbReference>
<evidence type="ECO:0000256" key="4">
    <source>
        <dbReference type="ARBA" id="ARBA00012280"/>
    </source>
</evidence>
<dbReference type="GO" id="GO:0006099">
    <property type="term" value="P:tricarboxylic acid cycle"/>
    <property type="evidence" value="ECO:0007669"/>
    <property type="project" value="TreeGrafter"/>
</dbReference>
<evidence type="ECO:0000256" key="5">
    <source>
        <dbReference type="ARBA" id="ARBA00023002"/>
    </source>
</evidence>
<feature type="domain" description="Transketolase-like pyrimidine-binding" evidence="7">
    <location>
        <begin position="614"/>
        <end position="809"/>
    </location>
</feature>
<dbReference type="Gene3D" id="3.40.50.12470">
    <property type="match status" value="1"/>
</dbReference>
<dbReference type="Pfam" id="PF16078">
    <property type="entry name" value="2-oxogl_dehyd_N"/>
    <property type="match status" value="1"/>
</dbReference>
<dbReference type="Gene3D" id="3.40.50.970">
    <property type="match status" value="1"/>
</dbReference>
<gene>
    <name evidence="8" type="primary">sucA</name>
    <name evidence="8" type="ordered locus">trd_0562</name>
</gene>
<dbReference type="PANTHER" id="PTHR23152:SF4">
    <property type="entry name" value="2-OXOADIPATE DEHYDROGENASE COMPLEX COMPONENT E1"/>
    <property type="match status" value="1"/>
</dbReference>
<dbReference type="Gene3D" id="3.40.50.11610">
    <property type="entry name" value="Multifunctional 2-oxoglutarate metabolism enzyme, C-terminal domain"/>
    <property type="match status" value="1"/>
</dbReference>
<dbReference type="CDD" id="cd02016">
    <property type="entry name" value="TPP_E1_OGDC_like"/>
    <property type="match status" value="1"/>
</dbReference>
<evidence type="ECO:0000259" key="7">
    <source>
        <dbReference type="SMART" id="SM00861"/>
    </source>
</evidence>
<dbReference type="GO" id="GO:0045252">
    <property type="term" value="C:oxoglutarate dehydrogenase complex"/>
    <property type="evidence" value="ECO:0007669"/>
    <property type="project" value="TreeGrafter"/>
</dbReference>
<protein>
    <recommendedName>
        <fullName evidence="4">oxoglutarate dehydrogenase (succinyl-transferring)</fullName>
        <ecNumber evidence="4">1.2.4.2</ecNumber>
    </recommendedName>
</protein>
<dbReference type="InterPro" id="IPR032106">
    <property type="entry name" value="2-oxogl_dehyd_N"/>
</dbReference>
<dbReference type="Proteomes" id="UP000000447">
    <property type="component" value="Chromosome"/>
</dbReference>
<dbReference type="Pfam" id="PF00676">
    <property type="entry name" value="E1_dh"/>
    <property type="match status" value="1"/>
</dbReference>
<dbReference type="PIRSF" id="PIRSF000157">
    <property type="entry name" value="Oxoglu_dh_E1"/>
    <property type="match status" value="1"/>
</dbReference>
<dbReference type="eggNOG" id="COG0567">
    <property type="taxonomic scope" value="Bacteria"/>
</dbReference>
<dbReference type="InterPro" id="IPR031717">
    <property type="entry name" value="ODO-1/KGD_C"/>
</dbReference>
<dbReference type="GO" id="GO:0030976">
    <property type="term" value="F:thiamine pyrophosphate binding"/>
    <property type="evidence" value="ECO:0007669"/>
    <property type="project" value="InterPro"/>
</dbReference>
<dbReference type="NCBIfam" id="TIGR00239">
    <property type="entry name" value="2oxo_dh_E1"/>
    <property type="match status" value="1"/>
</dbReference>
<dbReference type="KEGG" id="tro:trd_0562"/>
<dbReference type="EMBL" id="CP001275">
    <property type="protein sequence ID" value="ACM04944.1"/>
    <property type="molecule type" value="Genomic_DNA"/>
</dbReference>